<dbReference type="HAMAP" id="MF_01394">
    <property type="entry name" value="NDH1_NuoA"/>
    <property type="match status" value="1"/>
</dbReference>
<dbReference type="PANTHER" id="PTHR11058:SF9">
    <property type="entry name" value="NADH-UBIQUINONE OXIDOREDUCTASE CHAIN 3"/>
    <property type="match status" value="1"/>
</dbReference>
<evidence type="ECO:0000256" key="1">
    <source>
        <dbReference type="ARBA" id="ARBA00004141"/>
    </source>
</evidence>
<dbReference type="GO" id="GO:0005886">
    <property type="term" value="C:plasma membrane"/>
    <property type="evidence" value="ECO:0007669"/>
    <property type="project" value="UniProtKB-SubCell"/>
</dbReference>
<feature type="transmembrane region" description="Helical" evidence="7">
    <location>
        <begin position="92"/>
        <end position="112"/>
    </location>
</feature>
<protein>
    <recommendedName>
        <fullName evidence="7">NADH-quinone oxidoreductase subunit A</fullName>
        <ecNumber evidence="7">7.1.1.-</ecNumber>
    </recommendedName>
    <alternativeName>
        <fullName evidence="7">NADH dehydrogenase I subunit A</fullName>
    </alternativeName>
    <alternativeName>
        <fullName evidence="7">NDH-1 subunit A</fullName>
    </alternativeName>
    <alternativeName>
        <fullName evidence="7">NUO1</fullName>
    </alternativeName>
</protein>
<evidence type="ECO:0000256" key="7">
    <source>
        <dbReference type="HAMAP-Rule" id="MF_01394"/>
    </source>
</evidence>
<reference evidence="9 10" key="1">
    <citation type="submission" date="2017-09" db="EMBL/GenBank/DDBJ databases">
        <title>Depth-based differentiation of microbial function through sediment-hosted aquifers and enrichment of novel symbionts in the deep terrestrial subsurface.</title>
        <authorList>
            <person name="Probst A.J."/>
            <person name="Ladd B."/>
            <person name="Jarett J.K."/>
            <person name="Geller-Mcgrath D.E."/>
            <person name="Sieber C.M."/>
            <person name="Emerson J.B."/>
            <person name="Anantharaman K."/>
            <person name="Thomas B.C."/>
            <person name="Malmstrom R."/>
            <person name="Stieglmeier M."/>
            <person name="Klingl A."/>
            <person name="Woyke T."/>
            <person name="Ryan C.M."/>
            <person name="Banfield J.F."/>
        </authorList>
    </citation>
    <scope>NUCLEOTIDE SEQUENCE [LARGE SCALE GENOMIC DNA]</scope>
    <source>
        <strain evidence="9">CG17_big_fil_post_rev_8_21_14_2_50_48_46</strain>
    </source>
</reference>
<evidence type="ECO:0000256" key="3">
    <source>
        <dbReference type="ARBA" id="ARBA00022448"/>
    </source>
</evidence>
<keyword evidence="7" id="KW-1003">Cell membrane</keyword>
<dbReference type="GO" id="GO:0050136">
    <property type="term" value="F:NADH dehydrogenase (quinone) (non-electrogenic) activity"/>
    <property type="evidence" value="ECO:0007669"/>
    <property type="project" value="UniProtKB-UniRule"/>
</dbReference>
<feature type="transmembrane region" description="Helical" evidence="7">
    <location>
        <begin position="60"/>
        <end position="80"/>
    </location>
</feature>
<comment type="similarity">
    <text evidence="2 7 8">Belongs to the complex I subunit 3 family.</text>
</comment>
<comment type="catalytic activity">
    <reaction evidence="7 8">
        <text>a quinone + NADH + 5 H(+)(in) = a quinol + NAD(+) + 4 H(+)(out)</text>
        <dbReference type="Rhea" id="RHEA:57888"/>
        <dbReference type="ChEBI" id="CHEBI:15378"/>
        <dbReference type="ChEBI" id="CHEBI:24646"/>
        <dbReference type="ChEBI" id="CHEBI:57540"/>
        <dbReference type="ChEBI" id="CHEBI:57945"/>
        <dbReference type="ChEBI" id="CHEBI:132124"/>
    </reaction>
</comment>
<dbReference type="GO" id="GO:0030964">
    <property type="term" value="C:NADH dehydrogenase complex"/>
    <property type="evidence" value="ECO:0007669"/>
    <property type="project" value="TreeGrafter"/>
</dbReference>
<comment type="function">
    <text evidence="7">NDH-1 shuttles electrons from NADH, via FMN and iron-sulfur (Fe-S) centers, to quinones in the respiratory chain. The immediate electron acceptor for the enzyme in this species is believed to be ubiquinone. Couples the redox reaction to proton translocation (for every two electrons transferred, four hydrogen ions are translocated across the cytoplasmic membrane), and thus conserves the redox energy in a proton gradient.</text>
</comment>
<keyword evidence="5 7" id="KW-1133">Transmembrane helix</keyword>
<name>A0A2M7G592_9BACT</name>
<feature type="transmembrane region" description="Helical" evidence="7">
    <location>
        <begin position="6"/>
        <end position="31"/>
    </location>
</feature>
<evidence type="ECO:0000256" key="8">
    <source>
        <dbReference type="RuleBase" id="RU003639"/>
    </source>
</evidence>
<dbReference type="Proteomes" id="UP000231019">
    <property type="component" value="Unassembled WGS sequence"/>
</dbReference>
<evidence type="ECO:0000256" key="6">
    <source>
        <dbReference type="ARBA" id="ARBA00023136"/>
    </source>
</evidence>
<dbReference type="EMBL" id="PFFQ01000028">
    <property type="protein sequence ID" value="PIW17135.1"/>
    <property type="molecule type" value="Genomic_DNA"/>
</dbReference>
<dbReference type="InterPro" id="IPR000440">
    <property type="entry name" value="NADH_UbQ/plastoQ_OxRdtase_su3"/>
</dbReference>
<dbReference type="Gene3D" id="1.20.58.1610">
    <property type="entry name" value="NADH:ubiquinone/plastoquinone oxidoreductase, chain 3"/>
    <property type="match status" value="1"/>
</dbReference>
<comment type="subunit">
    <text evidence="7">NDH-1 is composed of 14 different subunits. Subunits NuoA, H, J, K, L, M, N constitute the membrane sector of the complex.</text>
</comment>
<comment type="caution">
    <text evidence="9">The sequence shown here is derived from an EMBL/GenBank/DDBJ whole genome shotgun (WGS) entry which is preliminary data.</text>
</comment>
<keyword evidence="7" id="KW-0830">Ubiquinone</keyword>
<evidence type="ECO:0000256" key="5">
    <source>
        <dbReference type="ARBA" id="ARBA00022989"/>
    </source>
</evidence>
<proteinExistence type="inferred from homology"/>
<evidence type="ECO:0000256" key="4">
    <source>
        <dbReference type="ARBA" id="ARBA00022692"/>
    </source>
</evidence>
<keyword evidence="6 7" id="KW-0472">Membrane</keyword>
<gene>
    <name evidence="7" type="primary">nuoA</name>
    <name evidence="9" type="ORF">COW36_10020</name>
</gene>
<evidence type="ECO:0000313" key="9">
    <source>
        <dbReference type="EMBL" id="PIW17135.1"/>
    </source>
</evidence>
<comment type="subcellular location">
    <subcellularLocation>
        <location evidence="7 8">Cell membrane</location>
        <topology evidence="7 8">Multi-pass membrane protein</topology>
    </subcellularLocation>
    <subcellularLocation>
        <location evidence="1">Membrane</location>
        <topology evidence="1">Multi-pass membrane protein</topology>
    </subcellularLocation>
</comment>
<dbReference type="InterPro" id="IPR023043">
    <property type="entry name" value="NAD(P)H_OxRDtase_bac/plastid"/>
</dbReference>
<sequence>MSQLTAWSILGIFSLVTIIFSTLPIAGAFFFRPRKGNTSKEASYECGLHPKSDPHVQYNIQYYLFALAFLIFSIEILYVYPWAVNFKQLGPMALVEMAVFLFVLLMGLAYAWRKGGLDWQ</sequence>
<dbReference type="GO" id="GO:0048038">
    <property type="term" value="F:quinone binding"/>
    <property type="evidence" value="ECO:0007669"/>
    <property type="project" value="UniProtKB-KW"/>
</dbReference>
<keyword evidence="7 8" id="KW-0520">NAD</keyword>
<keyword evidence="7" id="KW-1278">Translocase</keyword>
<dbReference type="InterPro" id="IPR038430">
    <property type="entry name" value="NDAH_ubi_oxred_su3_sf"/>
</dbReference>
<dbReference type="GO" id="GO:0008137">
    <property type="term" value="F:NADH dehydrogenase (ubiquinone) activity"/>
    <property type="evidence" value="ECO:0007669"/>
    <property type="project" value="InterPro"/>
</dbReference>
<accession>A0A2M7G592</accession>
<keyword evidence="4 7" id="KW-0812">Transmembrane</keyword>
<dbReference type="PANTHER" id="PTHR11058">
    <property type="entry name" value="NADH-UBIQUINONE OXIDOREDUCTASE CHAIN 3"/>
    <property type="match status" value="1"/>
</dbReference>
<dbReference type="AlphaFoldDB" id="A0A2M7G592"/>
<evidence type="ECO:0000256" key="2">
    <source>
        <dbReference type="ARBA" id="ARBA00008472"/>
    </source>
</evidence>
<keyword evidence="7 8" id="KW-0874">Quinone</keyword>
<keyword evidence="3 7" id="KW-0813">Transport</keyword>
<organism evidence="9 10">
    <name type="scientific">bacterium (Candidatus Blackallbacteria) CG17_big_fil_post_rev_8_21_14_2_50_48_46</name>
    <dbReference type="NCBI Taxonomy" id="2014261"/>
    <lineage>
        <taxon>Bacteria</taxon>
        <taxon>Candidatus Blackallbacteria</taxon>
    </lineage>
</organism>
<dbReference type="EC" id="7.1.1.-" evidence="7"/>
<evidence type="ECO:0000313" key="10">
    <source>
        <dbReference type="Proteomes" id="UP000231019"/>
    </source>
</evidence>
<dbReference type="Pfam" id="PF00507">
    <property type="entry name" value="Oxidored_q4"/>
    <property type="match status" value="1"/>
</dbReference>